<evidence type="ECO:0000256" key="12">
    <source>
        <dbReference type="ARBA" id="ARBA00023310"/>
    </source>
</evidence>
<protein>
    <recommendedName>
        <fullName evidence="5 15">ATP synthase epsilon chain</fullName>
    </recommendedName>
    <alternativeName>
        <fullName evidence="14 15">ATP synthase F1 sector epsilon subunit</fullName>
    </alternativeName>
    <alternativeName>
        <fullName evidence="13 15">F-ATPase epsilon subunit</fullName>
    </alternativeName>
</protein>
<keyword evidence="9 15" id="KW-0406">Ion transport</keyword>
<evidence type="ECO:0000256" key="11">
    <source>
        <dbReference type="ARBA" id="ARBA00023196"/>
    </source>
</evidence>
<dbReference type="Pfam" id="PF02823">
    <property type="entry name" value="ATP-synt_DE_N"/>
    <property type="match status" value="1"/>
</dbReference>
<sequence>MSMTMHVNIVSAEAEIYSGTVAQVHAPAIMGEVGIYPRHTPMMTQLKPGEVRIVTDGGEDEFFYVSGGMLEVQPHVVTVLADTALRAKDVDEAAAIEAKQRAEEAMKSRESDIDYARAQAELAEAVAQLRTIEHLRLLRRSLALSTTNMQTASTIAD</sequence>
<comment type="caution">
    <text evidence="19">The sequence shown here is derived from an EMBL/GenBank/DDBJ whole genome shotgun (WGS) entry which is preliminary data.</text>
</comment>
<accession>A0A1T2L2N7</accession>
<keyword evidence="12 15" id="KW-0066">ATP synthesis</keyword>
<comment type="similarity">
    <text evidence="3 15 16">Belongs to the ATPase epsilon chain family.</text>
</comment>
<dbReference type="NCBIfam" id="NF001847">
    <property type="entry name" value="PRK00571.1-4"/>
    <property type="match status" value="1"/>
</dbReference>
<dbReference type="GO" id="GO:0005886">
    <property type="term" value="C:plasma membrane"/>
    <property type="evidence" value="ECO:0007669"/>
    <property type="project" value="UniProtKB-SubCell"/>
</dbReference>
<dbReference type="EMBL" id="MPRL01000053">
    <property type="protein sequence ID" value="OOZ39378.1"/>
    <property type="molecule type" value="Genomic_DNA"/>
</dbReference>
<evidence type="ECO:0000256" key="7">
    <source>
        <dbReference type="ARBA" id="ARBA00022475"/>
    </source>
</evidence>
<feature type="domain" description="ATP synthase epsilon subunit C-terminal" evidence="17">
    <location>
        <begin position="89"/>
        <end position="133"/>
    </location>
</feature>
<evidence type="ECO:0000313" key="20">
    <source>
        <dbReference type="Proteomes" id="UP000191110"/>
    </source>
</evidence>
<keyword evidence="20" id="KW-1185">Reference proteome</keyword>
<dbReference type="FunFam" id="1.20.5.440:FF:000001">
    <property type="entry name" value="ATP synthase epsilon chain"/>
    <property type="match status" value="1"/>
</dbReference>
<dbReference type="HAMAP" id="MF_00530">
    <property type="entry name" value="ATP_synth_epsil_bac"/>
    <property type="match status" value="1"/>
</dbReference>
<dbReference type="PANTHER" id="PTHR13822:SF10">
    <property type="entry name" value="ATP SYNTHASE EPSILON CHAIN, CHLOROPLASTIC"/>
    <property type="match status" value="1"/>
</dbReference>
<dbReference type="InterPro" id="IPR020547">
    <property type="entry name" value="ATP_synth_F1_esu_C"/>
</dbReference>
<keyword evidence="6 15" id="KW-0813">Transport</keyword>
<comment type="subcellular location">
    <subcellularLocation>
        <location evidence="2 15">Cell membrane</location>
        <topology evidence="2 15">Peripheral membrane protein</topology>
    </subcellularLocation>
</comment>
<dbReference type="GO" id="GO:0005524">
    <property type="term" value="F:ATP binding"/>
    <property type="evidence" value="ECO:0007669"/>
    <property type="project" value="UniProtKB-UniRule"/>
</dbReference>
<comment type="subunit">
    <text evidence="4 15 16">F-type ATPases have 2 components, CF(1) - the catalytic core - and CF(0) - the membrane proton channel. CF(1) has five subunits: alpha(3), beta(3), gamma(1), delta(1), epsilon(1). CF(0) has three main subunits: a, b and c.</text>
</comment>
<dbReference type="Gene3D" id="2.60.15.10">
    <property type="entry name" value="F0F1 ATP synthase delta/epsilon subunit, N-terminal"/>
    <property type="match status" value="1"/>
</dbReference>
<evidence type="ECO:0000256" key="10">
    <source>
        <dbReference type="ARBA" id="ARBA00023136"/>
    </source>
</evidence>
<dbReference type="InterPro" id="IPR020546">
    <property type="entry name" value="ATP_synth_F1_dsu/esu_N"/>
</dbReference>
<dbReference type="GO" id="GO:0046933">
    <property type="term" value="F:proton-transporting ATP synthase activity, rotational mechanism"/>
    <property type="evidence" value="ECO:0007669"/>
    <property type="project" value="UniProtKB-UniRule"/>
</dbReference>
<organism evidence="19 20">
    <name type="scientific">Solemya pervernicosa gill symbiont</name>
    <dbReference type="NCBI Taxonomy" id="642797"/>
    <lineage>
        <taxon>Bacteria</taxon>
        <taxon>Pseudomonadati</taxon>
        <taxon>Pseudomonadota</taxon>
        <taxon>Gammaproteobacteria</taxon>
        <taxon>sulfur-oxidizing symbionts</taxon>
    </lineage>
</organism>
<evidence type="ECO:0000259" key="17">
    <source>
        <dbReference type="Pfam" id="PF00401"/>
    </source>
</evidence>
<evidence type="ECO:0000256" key="14">
    <source>
        <dbReference type="ARBA" id="ARBA00031795"/>
    </source>
</evidence>
<dbReference type="CDD" id="cd12152">
    <property type="entry name" value="F1-ATPase_delta"/>
    <property type="match status" value="1"/>
</dbReference>
<evidence type="ECO:0000256" key="3">
    <source>
        <dbReference type="ARBA" id="ARBA00005712"/>
    </source>
</evidence>
<dbReference type="InterPro" id="IPR036794">
    <property type="entry name" value="ATP_F1_dsu/esu_C_sf"/>
</dbReference>
<evidence type="ECO:0000256" key="9">
    <source>
        <dbReference type="ARBA" id="ARBA00023065"/>
    </source>
</evidence>
<gene>
    <name evidence="15" type="primary">atpC</name>
    <name evidence="19" type="ORF">BOW53_11770</name>
</gene>
<keyword evidence="7 15" id="KW-1003">Cell membrane</keyword>
<evidence type="ECO:0000256" key="13">
    <source>
        <dbReference type="ARBA" id="ARBA00030215"/>
    </source>
</evidence>
<dbReference type="SUPFAM" id="SSF51344">
    <property type="entry name" value="Epsilon subunit of F1F0-ATP synthase N-terminal domain"/>
    <property type="match status" value="1"/>
</dbReference>
<dbReference type="AlphaFoldDB" id="A0A1T2L2N7"/>
<dbReference type="GO" id="GO:0045259">
    <property type="term" value="C:proton-transporting ATP synthase complex"/>
    <property type="evidence" value="ECO:0007669"/>
    <property type="project" value="UniProtKB-KW"/>
</dbReference>
<feature type="domain" description="ATP synthase F1 complex delta/epsilon subunit N-terminal" evidence="18">
    <location>
        <begin position="5"/>
        <end position="84"/>
    </location>
</feature>
<dbReference type="OrthoDB" id="9791445at2"/>
<evidence type="ECO:0000313" key="19">
    <source>
        <dbReference type="EMBL" id="OOZ39378.1"/>
    </source>
</evidence>
<keyword evidence="11 15" id="KW-0139">CF(1)</keyword>
<evidence type="ECO:0000256" key="6">
    <source>
        <dbReference type="ARBA" id="ARBA00022448"/>
    </source>
</evidence>
<dbReference type="PANTHER" id="PTHR13822">
    <property type="entry name" value="ATP SYNTHASE DELTA/EPSILON CHAIN"/>
    <property type="match status" value="1"/>
</dbReference>
<dbReference type="RefSeq" id="WP_078484279.1">
    <property type="nucleotide sequence ID" value="NZ_MPRL01000053.1"/>
</dbReference>
<comment type="function">
    <text evidence="1 15">Produces ATP from ADP in the presence of a proton gradient across the membrane.</text>
</comment>
<dbReference type="FunFam" id="2.60.15.10:FF:000001">
    <property type="entry name" value="ATP synthase epsilon chain"/>
    <property type="match status" value="1"/>
</dbReference>
<evidence type="ECO:0000256" key="15">
    <source>
        <dbReference type="HAMAP-Rule" id="MF_00530"/>
    </source>
</evidence>
<keyword evidence="8 15" id="KW-0375">Hydrogen ion transport</keyword>
<dbReference type="NCBIfam" id="TIGR01216">
    <property type="entry name" value="ATP_synt_epsi"/>
    <property type="match status" value="1"/>
</dbReference>
<reference evidence="19 20" key="1">
    <citation type="submission" date="2016-11" db="EMBL/GenBank/DDBJ databases">
        <title>Mixed transmission modes and dynamic genome evolution in an obligate animal-bacterial symbiosis.</title>
        <authorList>
            <person name="Russell S.L."/>
            <person name="Corbett-Detig R.B."/>
            <person name="Cavanaugh C.M."/>
        </authorList>
    </citation>
    <scope>NUCLEOTIDE SEQUENCE [LARGE SCALE GENOMIC DNA]</scope>
    <source>
        <strain evidence="19">Sveles-Q1</strain>
    </source>
</reference>
<dbReference type="Gene3D" id="1.20.5.440">
    <property type="entry name" value="ATP synthase delta/epsilon subunit, C-terminal domain"/>
    <property type="match status" value="1"/>
</dbReference>
<name>A0A1T2L2N7_9GAMM</name>
<dbReference type="InterPro" id="IPR001469">
    <property type="entry name" value="ATP_synth_F1_dsu/esu"/>
</dbReference>
<evidence type="ECO:0000256" key="4">
    <source>
        <dbReference type="ARBA" id="ARBA00011648"/>
    </source>
</evidence>
<proteinExistence type="inferred from homology"/>
<dbReference type="Pfam" id="PF00401">
    <property type="entry name" value="ATP-synt_DE"/>
    <property type="match status" value="1"/>
</dbReference>
<evidence type="ECO:0000256" key="5">
    <source>
        <dbReference type="ARBA" id="ARBA00014480"/>
    </source>
</evidence>
<evidence type="ECO:0000256" key="16">
    <source>
        <dbReference type="RuleBase" id="RU003656"/>
    </source>
</evidence>
<dbReference type="InterPro" id="IPR036771">
    <property type="entry name" value="ATPsynth_dsu/esu_N"/>
</dbReference>
<dbReference type="SUPFAM" id="SSF46604">
    <property type="entry name" value="Epsilon subunit of F1F0-ATP synthase C-terminal domain"/>
    <property type="match status" value="1"/>
</dbReference>
<evidence type="ECO:0000256" key="2">
    <source>
        <dbReference type="ARBA" id="ARBA00004202"/>
    </source>
</evidence>
<evidence type="ECO:0000259" key="18">
    <source>
        <dbReference type="Pfam" id="PF02823"/>
    </source>
</evidence>
<evidence type="ECO:0000256" key="8">
    <source>
        <dbReference type="ARBA" id="ARBA00022781"/>
    </source>
</evidence>
<dbReference type="Proteomes" id="UP000191110">
    <property type="component" value="Unassembled WGS sequence"/>
</dbReference>
<evidence type="ECO:0000256" key="1">
    <source>
        <dbReference type="ARBA" id="ARBA00003543"/>
    </source>
</evidence>
<keyword evidence="10 15" id="KW-0472">Membrane</keyword>